<keyword evidence="1" id="KW-1133">Transmembrane helix</keyword>
<reference evidence="2" key="1">
    <citation type="journal article" date="2021" name="Nat. Commun.">
        <title>Genetic determinants of endophytism in the Arabidopsis root mycobiome.</title>
        <authorList>
            <person name="Mesny F."/>
            <person name="Miyauchi S."/>
            <person name="Thiergart T."/>
            <person name="Pickel B."/>
            <person name="Atanasova L."/>
            <person name="Karlsson M."/>
            <person name="Huettel B."/>
            <person name="Barry K.W."/>
            <person name="Haridas S."/>
            <person name="Chen C."/>
            <person name="Bauer D."/>
            <person name="Andreopoulos W."/>
            <person name="Pangilinan J."/>
            <person name="LaButti K."/>
            <person name="Riley R."/>
            <person name="Lipzen A."/>
            <person name="Clum A."/>
            <person name="Drula E."/>
            <person name="Henrissat B."/>
            <person name="Kohler A."/>
            <person name="Grigoriev I.V."/>
            <person name="Martin F.M."/>
            <person name="Hacquard S."/>
        </authorList>
    </citation>
    <scope>NUCLEOTIDE SEQUENCE</scope>
    <source>
        <strain evidence="2">MPI-CAGE-AT-0023</strain>
    </source>
</reference>
<evidence type="ECO:0000313" key="2">
    <source>
        <dbReference type="EMBL" id="KAH7248571.1"/>
    </source>
</evidence>
<keyword evidence="1" id="KW-0472">Membrane</keyword>
<comment type="caution">
    <text evidence="2">The sequence shown here is derived from an EMBL/GenBank/DDBJ whole genome shotgun (WGS) entry which is preliminary data.</text>
</comment>
<proteinExistence type="predicted"/>
<keyword evidence="3" id="KW-1185">Reference proteome</keyword>
<dbReference type="RefSeq" id="XP_046048366.1">
    <property type="nucleotide sequence ID" value="XM_046192930.1"/>
</dbReference>
<protein>
    <submittedName>
        <fullName evidence="2">Uncharacterized protein</fullName>
    </submittedName>
</protein>
<dbReference type="AlphaFoldDB" id="A0A9P9H0Q9"/>
<sequence length="52" mass="5789">MLLDQAGEFFWVPVLAMGCAVGIYAAWYNAIEWYFGSGLEGLVWIKRVMAGS</sequence>
<organism evidence="2 3">
    <name type="scientific">Fusarium redolens</name>
    <dbReference type="NCBI Taxonomy" id="48865"/>
    <lineage>
        <taxon>Eukaryota</taxon>
        <taxon>Fungi</taxon>
        <taxon>Dikarya</taxon>
        <taxon>Ascomycota</taxon>
        <taxon>Pezizomycotina</taxon>
        <taxon>Sordariomycetes</taxon>
        <taxon>Hypocreomycetidae</taxon>
        <taxon>Hypocreales</taxon>
        <taxon>Nectriaceae</taxon>
        <taxon>Fusarium</taxon>
        <taxon>Fusarium redolens species complex</taxon>
    </lineage>
</organism>
<accession>A0A9P9H0Q9</accession>
<gene>
    <name evidence="2" type="ORF">BKA55DRAFT_569469</name>
</gene>
<dbReference type="EMBL" id="JAGMUX010000009">
    <property type="protein sequence ID" value="KAH7248571.1"/>
    <property type="molecule type" value="Genomic_DNA"/>
</dbReference>
<dbReference type="GeneID" id="70222884"/>
<evidence type="ECO:0000256" key="1">
    <source>
        <dbReference type="SAM" id="Phobius"/>
    </source>
</evidence>
<feature type="transmembrane region" description="Helical" evidence="1">
    <location>
        <begin position="9"/>
        <end position="27"/>
    </location>
</feature>
<keyword evidence="1" id="KW-0812">Transmembrane</keyword>
<evidence type="ECO:0000313" key="3">
    <source>
        <dbReference type="Proteomes" id="UP000720189"/>
    </source>
</evidence>
<dbReference type="Proteomes" id="UP000720189">
    <property type="component" value="Unassembled WGS sequence"/>
</dbReference>
<name>A0A9P9H0Q9_FUSRE</name>